<reference evidence="1" key="1">
    <citation type="submission" date="2021-03" db="EMBL/GenBank/DDBJ databases">
        <authorList>
            <person name="Li Z."/>
            <person name="Yang C."/>
        </authorList>
    </citation>
    <scope>NUCLEOTIDE SEQUENCE</scope>
    <source>
        <strain evidence="1">Dzin_1.0</strain>
        <tissue evidence="1">Leaf</tissue>
    </source>
</reference>
<dbReference type="PANTHER" id="PTHR31972:SF48">
    <property type="entry name" value="OS04G0407500 PROTEIN"/>
    <property type="match status" value="1"/>
</dbReference>
<keyword evidence="2" id="KW-1185">Reference proteome</keyword>
<accession>A0A9D5CNM1</accession>
<proteinExistence type="predicted"/>
<evidence type="ECO:0000313" key="2">
    <source>
        <dbReference type="Proteomes" id="UP001085076"/>
    </source>
</evidence>
<dbReference type="Proteomes" id="UP001085076">
    <property type="component" value="Miscellaneous, Linkage group lg03"/>
</dbReference>
<evidence type="ECO:0008006" key="3">
    <source>
        <dbReference type="Google" id="ProtNLM"/>
    </source>
</evidence>
<dbReference type="AlphaFoldDB" id="A0A9D5CNM1"/>
<dbReference type="Pfam" id="PF05910">
    <property type="entry name" value="DUF868"/>
    <property type="match status" value="1"/>
</dbReference>
<comment type="caution">
    <text evidence="1">The sequence shown here is derived from an EMBL/GenBank/DDBJ whole genome shotgun (WGS) entry which is preliminary data.</text>
</comment>
<sequence length="339" mass="37515">MVCKAKEPYVHSHVILPPKMRNLASCVGEQAVKVSDSSCSGSGGSSSSGNNNNNSLSVLDSLVQRSVTSLYHARLSTSKELLIRLTWSKTSTGPTISVSVEGITFRNDESQKLATLNLQLLKKKKGSQSCVHRDTVVALLWDVSCTKFGSGPEPVDNNYYVVVVVDGEFALLLGGWSKDYININSSASSSNGSEFEGGIPTADSKMFGRKEHVVIHSVYSTKARFRDNGKDHEITIRCKGDSWDVKDSELSVYMDKKKVVCEQRLDWNFRGNQIMFVDGSPVDLMWDVYDWWFGGPSGCAVFMFRARSSLESRLWLEEEVLQKEQGPPGFTLLIQASKS</sequence>
<evidence type="ECO:0000313" key="1">
    <source>
        <dbReference type="EMBL" id="KAJ0976776.1"/>
    </source>
</evidence>
<gene>
    <name evidence="1" type="ORF">J5N97_012250</name>
</gene>
<reference evidence="1" key="2">
    <citation type="journal article" date="2022" name="Hortic Res">
        <title>The genome of Dioscorea zingiberensis sheds light on the biosynthesis, origin and evolution of the medicinally important diosgenin saponins.</title>
        <authorList>
            <person name="Li Y."/>
            <person name="Tan C."/>
            <person name="Li Z."/>
            <person name="Guo J."/>
            <person name="Li S."/>
            <person name="Chen X."/>
            <person name="Wang C."/>
            <person name="Dai X."/>
            <person name="Yang H."/>
            <person name="Song W."/>
            <person name="Hou L."/>
            <person name="Xu J."/>
            <person name="Tong Z."/>
            <person name="Xu A."/>
            <person name="Yuan X."/>
            <person name="Wang W."/>
            <person name="Yang Q."/>
            <person name="Chen L."/>
            <person name="Sun Z."/>
            <person name="Wang K."/>
            <person name="Pan B."/>
            <person name="Chen J."/>
            <person name="Bao Y."/>
            <person name="Liu F."/>
            <person name="Qi X."/>
            <person name="Gang D.R."/>
            <person name="Wen J."/>
            <person name="Li J."/>
        </authorList>
    </citation>
    <scope>NUCLEOTIDE SEQUENCE</scope>
    <source>
        <strain evidence="1">Dzin_1.0</strain>
    </source>
</reference>
<organism evidence="1 2">
    <name type="scientific">Dioscorea zingiberensis</name>
    <dbReference type="NCBI Taxonomy" id="325984"/>
    <lineage>
        <taxon>Eukaryota</taxon>
        <taxon>Viridiplantae</taxon>
        <taxon>Streptophyta</taxon>
        <taxon>Embryophyta</taxon>
        <taxon>Tracheophyta</taxon>
        <taxon>Spermatophyta</taxon>
        <taxon>Magnoliopsida</taxon>
        <taxon>Liliopsida</taxon>
        <taxon>Dioscoreales</taxon>
        <taxon>Dioscoreaceae</taxon>
        <taxon>Dioscorea</taxon>
    </lineage>
</organism>
<dbReference type="OrthoDB" id="678233at2759"/>
<name>A0A9D5CNM1_9LILI</name>
<dbReference type="PANTHER" id="PTHR31972">
    <property type="entry name" value="EXPRESSED PROTEIN"/>
    <property type="match status" value="1"/>
</dbReference>
<dbReference type="InterPro" id="IPR008586">
    <property type="entry name" value="DUF868_pln"/>
</dbReference>
<protein>
    <recommendedName>
        <fullName evidence="3">DUF868 family protein</fullName>
    </recommendedName>
</protein>
<dbReference type="EMBL" id="JAGGNH010000003">
    <property type="protein sequence ID" value="KAJ0976776.1"/>
    <property type="molecule type" value="Genomic_DNA"/>
</dbReference>